<dbReference type="PANTHER" id="PTHR35807:SF1">
    <property type="entry name" value="TRANSCRIPTIONAL REGULATOR REDD"/>
    <property type="match status" value="1"/>
</dbReference>
<evidence type="ECO:0000256" key="3">
    <source>
        <dbReference type="ARBA" id="ARBA00023125"/>
    </source>
</evidence>
<dbReference type="SUPFAM" id="SSF52540">
    <property type="entry name" value="P-loop containing nucleoside triphosphate hydrolases"/>
    <property type="match status" value="1"/>
</dbReference>
<reference evidence="8" key="1">
    <citation type="journal article" date="2019" name="Int. J. Syst. Evol. Microbiol.">
        <title>The Global Catalogue of Microorganisms (GCM) 10K type strain sequencing project: providing services to taxonomists for standard genome sequencing and annotation.</title>
        <authorList>
            <consortium name="The Broad Institute Genomics Platform"/>
            <consortium name="The Broad Institute Genome Sequencing Center for Infectious Disease"/>
            <person name="Wu L."/>
            <person name="Ma J."/>
        </authorList>
    </citation>
    <scope>NUCLEOTIDE SEQUENCE [LARGE SCALE GENOMIC DNA]</scope>
    <source>
        <strain evidence="8">TBRC 5832</strain>
    </source>
</reference>
<dbReference type="Pfam" id="PF00486">
    <property type="entry name" value="Trans_reg_C"/>
    <property type="match status" value="1"/>
</dbReference>
<protein>
    <submittedName>
        <fullName evidence="7">BTAD domain-containing putative transcriptional regulator</fullName>
    </submittedName>
</protein>
<dbReference type="CDD" id="cd15831">
    <property type="entry name" value="BTAD"/>
    <property type="match status" value="1"/>
</dbReference>
<dbReference type="PANTHER" id="PTHR35807">
    <property type="entry name" value="TRANSCRIPTIONAL REGULATOR REDD-RELATED"/>
    <property type="match status" value="1"/>
</dbReference>
<comment type="caution">
    <text evidence="7">The sequence shown here is derived from an EMBL/GenBank/DDBJ whole genome shotgun (WGS) entry which is preliminary data.</text>
</comment>
<dbReference type="Pfam" id="PF13424">
    <property type="entry name" value="TPR_12"/>
    <property type="match status" value="2"/>
</dbReference>
<dbReference type="InterPro" id="IPR019734">
    <property type="entry name" value="TPR_rpt"/>
</dbReference>
<sequence>MRFRVLGDVEMHVGGRPVDIGHARQRCVLAMLLLEANRPLPADALIDRVWTDRPPQRARQTLSGYLSRLRQVLAQVGDVHITRRSGGYVLTVDPHDVDLHRFRHLVEQARAAGDPQTADGLFRQALGLWQGEAFADLDTPWLATARQALDGERRAAQLEHFELALTRGTHREILPALTAGAAAHPLDERLAGVLMLALYRSGRSAEALHHYATLRTRLADELGTDPSLPVQRLHRRILGSGLEAPDIPAPHTPRQVVPRQLPTPARLFAGRSRELAALDRLLSAESTTTVIATVVGAAGVGKTALAVRWAHAVAERFPDGQIHLDLRGFDPGGIAVATAEAVRGFLDALGVPPARIPASTDAQIGLFRSVVADRRMLVLLDNARDVAQVRPLLPGAPGCLVLVTSRNQLTGLVAAEGAVPLPLDRLPAAEARQLLVKHLGEDRVAAEAGAVDEIIGRCAGLPLALSVVAARAATHPSFALRALSRELAETGSGLDALTAGDPHSDVRAALSWSYQRLDPGGARLFSLLGLHPGPDVAVPAVASLTGWPAPVTASRLAGLADVNMVGEPVPARYALHDLSRLYTAELARLDPGSAADRATARDRMIAHYLHTAHAAAMCLDPQRDPIRLGPLPARVVTSGFPDLELARSWIAGEYPVLLTLIEHAARTGLDGDAWRLAWTLTDFLNRTGRWSDQARVFAIAADAAHRTDDQPAEGYAQRILARALARLGRHDEAHARLRTALTLFDGLGDPAGLAHTHLGVAWVHEQQSDHHRALRHDRHALDAFRVAGHPVGEARALNNIGWRLSESGDHQRALAHTREALALCRRTGSRYDEANTLDTMGYVHDRLGEHQRAAAYFQEAIGVFREVGHRDGEANALINLGDTRRTAGDQAAARTAWQAALTILTALDHPRADAVRTRLSQSPFDG</sequence>
<evidence type="ECO:0000256" key="4">
    <source>
        <dbReference type="ARBA" id="ARBA00023163"/>
    </source>
</evidence>
<evidence type="ECO:0000313" key="7">
    <source>
        <dbReference type="EMBL" id="MFC4068869.1"/>
    </source>
</evidence>
<dbReference type="PROSITE" id="PS51755">
    <property type="entry name" value="OMPR_PHOB"/>
    <property type="match status" value="1"/>
</dbReference>
<gene>
    <name evidence="7" type="ORF">ACFO0C_28395</name>
</gene>
<dbReference type="Gene3D" id="1.10.10.10">
    <property type="entry name" value="Winged helix-like DNA-binding domain superfamily/Winged helix DNA-binding domain"/>
    <property type="match status" value="1"/>
</dbReference>
<evidence type="ECO:0000256" key="1">
    <source>
        <dbReference type="ARBA" id="ARBA00005820"/>
    </source>
</evidence>
<dbReference type="SMART" id="SM00862">
    <property type="entry name" value="Trans_reg_C"/>
    <property type="match status" value="1"/>
</dbReference>
<dbReference type="InterPro" id="IPR011990">
    <property type="entry name" value="TPR-like_helical_dom_sf"/>
</dbReference>
<evidence type="ECO:0000259" key="6">
    <source>
        <dbReference type="PROSITE" id="PS51755"/>
    </source>
</evidence>
<dbReference type="InterPro" id="IPR005158">
    <property type="entry name" value="BTAD"/>
</dbReference>
<dbReference type="Gene3D" id="3.40.50.300">
    <property type="entry name" value="P-loop containing nucleotide triphosphate hydrolases"/>
    <property type="match status" value="1"/>
</dbReference>
<feature type="domain" description="OmpR/PhoB-type" evidence="6">
    <location>
        <begin position="1"/>
        <end position="92"/>
    </location>
</feature>
<dbReference type="SMART" id="SM01043">
    <property type="entry name" value="BTAD"/>
    <property type="match status" value="1"/>
</dbReference>
<dbReference type="Proteomes" id="UP001595867">
    <property type="component" value="Unassembled WGS sequence"/>
</dbReference>
<dbReference type="InterPro" id="IPR016032">
    <property type="entry name" value="Sig_transdc_resp-reg_C-effctor"/>
</dbReference>
<dbReference type="InterPro" id="IPR027417">
    <property type="entry name" value="P-loop_NTPase"/>
</dbReference>
<keyword evidence="4" id="KW-0804">Transcription</keyword>
<dbReference type="RefSeq" id="WP_378069754.1">
    <property type="nucleotide sequence ID" value="NZ_JBHSBL010000019.1"/>
</dbReference>
<evidence type="ECO:0000313" key="8">
    <source>
        <dbReference type="Proteomes" id="UP001595867"/>
    </source>
</evidence>
<keyword evidence="3 5" id="KW-0238">DNA-binding</keyword>
<dbReference type="InterPro" id="IPR051677">
    <property type="entry name" value="AfsR-DnrI-RedD_regulator"/>
</dbReference>
<dbReference type="InterPro" id="IPR036388">
    <property type="entry name" value="WH-like_DNA-bd_sf"/>
</dbReference>
<dbReference type="SMART" id="SM00028">
    <property type="entry name" value="TPR"/>
    <property type="match status" value="4"/>
</dbReference>
<evidence type="ECO:0000256" key="2">
    <source>
        <dbReference type="ARBA" id="ARBA00023015"/>
    </source>
</evidence>
<dbReference type="SUPFAM" id="SSF48452">
    <property type="entry name" value="TPR-like"/>
    <property type="match status" value="3"/>
</dbReference>
<dbReference type="InterPro" id="IPR001867">
    <property type="entry name" value="OmpR/PhoB-type_DNA-bd"/>
</dbReference>
<name>A0ABV8IY47_9ACTN</name>
<dbReference type="Pfam" id="PF03704">
    <property type="entry name" value="BTAD"/>
    <property type="match status" value="1"/>
</dbReference>
<keyword evidence="8" id="KW-1185">Reference proteome</keyword>
<dbReference type="PRINTS" id="PR00364">
    <property type="entry name" value="DISEASERSIST"/>
</dbReference>
<feature type="DNA-binding region" description="OmpR/PhoB-type" evidence="5">
    <location>
        <begin position="1"/>
        <end position="92"/>
    </location>
</feature>
<proteinExistence type="inferred from homology"/>
<keyword evidence="2" id="KW-0805">Transcription regulation</keyword>
<dbReference type="Gene3D" id="1.25.40.10">
    <property type="entry name" value="Tetratricopeptide repeat domain"/>
    <property type="match status" value="2"/>
</dbReference>
<dbReference type="EMBL" id="JBHSBL010000019">
    <property type="protein sequence ID" value="MFC4068869.1"/>
    <property type="molecule type" value="Genomic_DNA"/>
</dbReference>
<evidence type="ECO:0000256" key="5">
    <source>
        <dbReference type="PROSITE-ProRule" id="PRU01091"/>
    </source>
</evidence>
<dbReference type="SUPFAM" id="SSF46894">
    <property type="entry name" value="C-terminal effector domain of the bipartite response regulators"/>
    <property type="match status" value="1"/>
</dbReference>
<accession>A0ABV8IY47</accession>
<comment type="similarity">
    <text evidence="1">Belongs to the AfsR/DnrI/RedD regulatory family.</text>
</comment>
<organism evidence="7 8">
    <name type="scientific">Actinoplanes subglobosus</name>
    <dbReference type="NCBI Taxonomy" id="1547892"/>
    <lineage>
        <taxon>Bacteria</taxon>
        <taxon>Bacillati</taxon>
        <taxon>Actinomycetota</taxon>
        <taxon>Actinomycetes</taxon>
        <taxon>Micromonosporales</taxon>
        <taxon>Micromonosporaceae</taxon>
        <taxon>Actinoplanes</taxon>
    </lineage>
</organism>